<comment type="caution">
    <text evidence="4">The sequence shown here is derived from an EMBL/GenBank/DDBJ whole genome shotgun (WGS) entry which is preliminary data.</text>
</comment>
<dbReference type="InterPro" id="IPR000836">
    <property type="entry name" value="PRTase_dom"/>
</dbReference>
<protein>
    <submittedName>
        <fullName evidence="4">Phosphoribosyl pyrophosphate synthase-associated protein 1</fullName>
    </submittedName>
</protein>
<dbReference type="FunFam" id="3.40.50.2020:FF:000068">
    <property type="entry name" value="Predicted protein"/>
    <property type="match status" value="1"/>
</dbReference>
<dbReference type="Proteomes" id="UP001163046">
    <property type="component" value="Unassembled WGS sequence"/>
</dbReference>
<reference evidence="4" key="1">
    <citation type="submission" date="2023-01" db="EMBL/GenBank/DDBJ databases">
        <title>Genome assembly of the deep-sea coral Lophelia pertusa.</title>
        <authorList>
            <person name="Herrera S."/>
            <person name="Cordes E."/>
        </authorList>
    </citation>
    <scope>NUCLEOTIDE SEQUENCE</scope>
    <source>
        <strain evidence="4">USNM1676648</strain>
        <tissue evidence="4">Polyp</tissue>
    </source>
</reference>
<name>A0A9W9YK24_9CNID</name>
<keyword evidence="2" id="KW-0545">Nucleotide biosynthesis</keyword>
<evidence type="ECO:0000256" key="2">
    <source>
        <dbReference type="ARBA" id="ARBA00022727"/>
    </source>
</evidence>
<dbReference type="Pfam" id="PF14572">
    <property type="entry name" value="Pribosyl_synth"/>
    <property type="match status" value="1"/>
</dbReference>
<feature type="domain" description="Ribose-phosphate pyrophosphokinase N-terminal" evidence="3">
    <location>
        <begin position="10"/>
        <end position="127"/>
    </location>
</feature>
<keyword evidence="5" id="KW-1185">Reference proteome</keyword>
<dbReference type="GO" id="GO:0005524">
    <property type="term" value="F:ATP binding"/>
    <property type="evidence" value="ECO:0007669"/>
    <property type="project" value="TreeGrafter"/>
</dbReference>
<dbReference type="InterPro" id="IPR005946">
    <property type="entry name" value="Rib-P_diPkinase"/>
</dbReference>
<dbReference type="GO" id="GO:0006015">
    <property type="term" value="P:5-phosphoribose 1-diphosphate biosynthetic process"/>
    <property type="evidence" value="ECO:0007669"/>
    <property type="project" value="TreeGrafter"/>
</dbReference>
<dbReference type="CDD" id="cd06223">
    <property type="entry name" value="PRTases_typeI"/>
    <property type="match status" value="1"/>
</dbReference>
<sequence>MNHPSQSGLIVFALNSNKDLSDKIARKLGIELAQCTVGKFQNQETKVKIGISVRGRDVYIIQSGLGESLDVNDALMELFILAYACKTSCARRIIGVIPYLPYSKQAKMNKRGSIPSKLVASLMCKAGLTNIITVDLHSKEIQGFYDAPVDNLRASPFLVQYITEKVADYRNAVIVARNPGSAIRATSFAERLRLGLAVIHGEQKEPESERLDGRQSPPPALAESRRFASVSVDSMDLPGFLPKAKPPINVVGDVGGKIAIIIDDMIDDARSFVTAAKLLKDRGAYKILVMVTHGLLSADAPELIEESVIDEVVVTNTVSHDSKMSRSSKIRTVDISSLLAEAIRRINNGESMGYLFRNVPLED</sequence>
<dbReference type="GO" id="GO:0004749">
    <property type="term" value="F:ribose phosphate diphosphokinase activity"/>
    <property type="evidence" value="ECO:0007669"/>
    <property type="project" value="TreeGrafter"/>
</dbReference>
<dbReference type="PANTHER" id="PTHR10210">
    <property type="entry name" value="RIBOSE-PHOSPHATE DIPHOSPHOKINASE FAMILY MEMBER"/>
    <property type="match status" value="1"/>
</dbReference>
<evidence type="ECO:0000313" key="5">
    <source>
        <dbReference type="Proteomes" id="UP001163046"/>
    </source>
</evidence>
<dbReference type="NCBIfam" id="TIGR01251">
    <property type="entry name" value="ribP_PPkin"/>
    <property type="match status" value="1"/>
</dbReference>
<dbReference type="SUPFAM" id="SSF53271">
    <property type="entry name" value="PRTase-like"/>
    <property type="match status" value="2"/>
</dbReference>
<organism evidence="4 5">
    <name type="scientific">Desmophyllum pertusum</name>
    <dbReference type="NCBI Taxonomy" id="174260"/>
    <lineage>
        <taxon>Eukaryota</taxon>
        <taxon>Metazoa</taxon>
        <taxon>Cnidaria</taxon>
        <taxon>Anthozoa</taxon>
        <taxon>Hexacorallia</taxon>
        <taxon>Scleractinia</taxon>
        <taxon>Caryophylliina</taxon>
        <taxon>Caryophylliidae</taxon>
        <taxon>Desmophyllum</taxon>
    </lineage>
</organism>
<dbReference type="FunFam" id="3.40.50.2020:FF:000031">
    <property type="entry name" value="Probable PRS4-ribose-phosphate pyrophosphokinase 3"/>
    <property type="match status" value="1"/>
</dbReference>
<dbReference type="GO" id="GO:0005737">
    <property type="term" value="C:cytoplasm"/>
    <property type="evidence" value="ECO:0007669"/>
    <property type="project" value="TreeGrafter"/>
</dbReference>
<dbReference type="GO" id="GO:0000287">
    <property type="term" value="F:magnesium ion binding"/>
    <property type="evidence" value="ECO:0007669"/>
    <property type="project" value="InterPro"/>
</dbReference>
<dbReference type="Pfam" id="PF13793">
    <property type="entry name" value="Pribosyltran_N"/>
    <property type="match status" value="1"/>
</dbReference>
<gene>
    <name evidence="4" type="primary">PRPSAP1</name>
    <name evidence="4" type="ORF">OS493_003191</name>
</gene>
<dbReference type="SMART" id="SM01400">
    <property type="entry name" value="Pribosyltran_N"/>
    <property type="match status" value="1"/>
</dbReference>
<dbReference type="InterPro" id="IPR029099">
    <property type="entry name" value="Pribosyltran_N"/>
</dbReference>
<evidence type="ECO:0000313" key="4">
    <source>
        <dbReference type="EMBL" id="KAJ7340443.1"/>
    </source>
</evidence>
<dbReference type="InterPro" id="IPR029057">
    <property type="entry name" value="PRTase-like"/>
</dbReference>
<dbReference type="GO" id="GO:0002189">
    <property type="term" value="C:ribose phosphate diphosphokinase complex"/>
    <property type="evidence" value="ECO:0007669"/>
    <property type="project" value="TreeGrafter"/>
</dbReference>
<proteinExistence type="inferred from homology"/>
<comment type="similarity">
    <text evidence="1">Belongs to the ribose-phosphate pyrophosphokinase family.</text>
</comment>
<dbReference type="AlphaFoldDB" id="A0A9W9YK24"/>
<dbReference type="EMBL" id="MU827778">
    <property type="protein sequence ID" value="KAJ7340443.1"/>
    <property type="molecule type" value="Genomic_DNA"/>
</dbReference>
<dbReference type="GO" id="GO:0006164">
    <property type="term" value="P:purine nucleotide biosynthetic process"/>
    <property type="evidence" value="ECO:0007669"/>
    <property type="project" value="TreeGrafter"/>
</dbReference>
<evidence type="ECO:0000256" key="1">
    <source>
        <dbReference type="ARBA" id="ARBA00006478"/>
    </source>
</evidence>
<accession>A0A9W9YK24</accession>
<dbReference type="PANTHER" id="PTHR10210:SF53">
    <property type="entry name" value="GH23275P"/>
    <property type="match status" value="1"/>
</dbReference>
<dbReference type="Gene3D" id="3.40.50.2020">
    <property type="match status" value="2"/>
</dbReference>
<dbReference type="OrthoDB" id="413572at2759"/>
<evidence type="ECO:0000259" key="3">
    <source>
        <dbReference type="Pfam" id="PF13793"/>
    </source>
</evidence>